<evidence type="ECO:0000256" key="1">
    <source>
        <dbReference type="SAM" id="SignalP"/>
    </source>
</evidence>
<dbReference type="RefSeq" id="WP_188750732.1">
    <property type="nucleotide sequence ID" value="NZ_BMIK01000007.1"/>
</dbReference>
<dbReference type="PANTHER" id="PTHR30383">
    <property type="entry name" value="THIOESTERASE 1/PROTEASE 1/LYSOPHOSPHOLIPASE L1"/>
    <property type="match status" value="1"/>
</dbReference>
<comment type="caution">
    <text evidence="3">The sequence shown here is derived from an EMBL/GenBank/DDBJ whole genome shotgun (WGS) entry which is preliminary data.</text>
</comment>
<gene>
    <name evidence="3" type="ORF">GCM10011386_22690</name>
</gene>
<feature type="signal peptide" evidence="1">
    <location>
        <begin position="1"/>
        <end position="21"/>
    </location>
</feature>
<feature type="chain" id="PRO_5046181336" description="SGNH hydrolase-type esterase domain-containing protein" evidence="1">
    <location>
        <begin position="22"/>
        <end position="463"/>
    </location>
</feature>
<dbReference type="EMBL" id="BMIK01000007">
    <property type="protein sequence ID" value="GGC30149.1"/>
    <property type="molecule type" value="Genomic_DNA"/>
</dbReference>
<dbReference type="InterPro" id="IPR051532">
    <property type="entry name" value="Ester_Hydrolysis_Enzymes"/>
</dbReference>
<keyword evidence="4" id="KW-1185">Reference proteome</keyword>
<dbReference type="Proteomes" id="UP000597338">
    <property type="component" value="Unassembled WGS sequence"/>
</dbReference>
<reference evidence="4" key="1">
    <citation type="journal article" date="2019" name="Int. J. Syst. Evol. Microbiol.">
        <title>The Global Catalogue of Microorganisms (GCM) 10K type strain sequencing project: providing services to taxonomists for standard genome sequencing and annotation.</title>
        <authorList>
            <consortium name="The Broad Institute Genomics Platform"/>
            <consortium name="The Broad Institute Genome Sequencing Center for Infectious Disease"/>
            <person name="Wu L."/>
            <person name="Ma J."/>
        </authorList>
    </citation>
    <scope>NUCLEOTIDE SEQUENCE [LARGE SCALE GENOMIC DNA]</scope>
    <source>
        <strain evidence="4">CGMCC 1.15342</strain>
    </source>
</reference>
<dbReference type="PANTHER" id="PTHR30383:SF5">
    <property type="entry name" value="SGNH HYDROLASE-TYPE ESTERASE DOMAIN-CONTAINING PROTEIN"/>
    <property type="match status" value="1"/>
</dbReference>
<dbReference type="SUPFAM" id="SSF52266">
    <property type="entry name" value="SGNH hydrolase"/>
    <property type="match status" value="1"/>
</dbReference>
<proteinExistence type="predicted"/>
<dbReference type="Gene3D" id="3.40.50.1110">
    <property type="entry name" value="SGNH hydrolase"/>
    <property type="match status" value="1"/>
</dbReference>
<protein>
    <recommendedName>
        <fullName evidence="2">SGNH hydrolase-type esterase domain-containing protein</fullName>
    </recommendedName>
</protein>
<dbReference type="InterPro" id="IPR036514">
    <property type="entry name" value="SGNH_hydro_sf"/>
</dbReference>
<dbReference type="Pfam" id="PF13472">
    <property type="entry name" value="Lipase_GDSL_2"/>
    <property type="match status" value="1"/>
</dbReference>
<keyword evidence="1" id="KW-0732">Signal</keyword>
<name>A0ABQ1LXD7_9SPHI</name>
<sequence length="463" mass="53260">MIRRTGIGLLFLSLVAFSALGQSLSPFSDGDRVAFLGNSITDGGRYHSFIWLYYMTRFPDRAVTIYNGGIGGDRVVEMEKRLDADVLARKPTKLFLIFGMNDSGYSEYLTEDPGVFGEKIVAESDRNYQQMERRLQALPDVEVSLLGSTPYDETSVRETEPFVGKHSAMQKIVDYQRQSARDNGWGFFDFNEPMTDLNRKFQRIDPAFSLSGFDRIHPDNDGHMVMAYLFLKAQGLANQPVAQVEIDARKARASAQQNCSISNITRDAHQLTFAYLANSLPYPIDTIPLNGEYNARQSDALRIVPFMKEMNNEALKVKGLDEGIYEVLIDSVRIGSWTRKELEEGINLAEIPWTPQYQQALAIMHLNERRWRIERELRDYTWIQYYFFEKRGLLYADDKVAMEALNAAIPHDKWLTGRRNQYALLMHREVREAYQDQVDILISKIYEINKPKTHLICVRRSGN</sequence>
<organism evidence="3 4">
    <name type="scientific">Parapedobacter defluvii</name>
    <dbReference type="NCBI Taxonomy" id="2045106"/>
    <lineage>
        <taxon>Bacteria</taxon>
        <taxon>Pseudomonadati</taxon>
        <taxon>Bacteroidota</taxon>
        <taxon>Sphingobacteriia</taxon>
        <taxon>Sphingobacteriales</taxon>
        <taxon>Sphingobacteriaceae</taxon>
        <taxon>Parapedobacter</taxon>
    </lineage>
</organism>
<evidence type="ECO:0000313" key="3">
    <source>
        <dbReference type="EMBL" id="GGC30149.1"/>
    </source>
</evidence>
<feature type="domain" description="SGNH hydrolase-type esterase" evidence="2">
    <location>
        <begin position="35"/>
        <end position="223"/>
    </location>
</feature>
<evidence type="ECO:0000313" key="4">
    <source>
        <dbReference type="Proteomes" id="UP000597338"/>
    </source>
</evidence>
<evidence type="ECO:0000259" key="2">
    <source>
        <dbReference type="Pfam" id="PF13472"/>
    </source>
</evidence>
<dbReference type="CDD" id="cd01834">
    <property type="entry name" value="SGNH_hydrolase_like_2"/>
    <property type="match status" value="1"/>
</dbReference>
<accession>A0ABQ1LXD7</accession>
<dbReference type="InterPro" id="IPR013830">
    <property type="entry name" value="SGNH_hydro"/>
</dbReference>